<evidence type="ECO:0000313" key="2">
    <source>
        <dbReference type="Proteomes" id="UP000749559"/>
    </source>
</evidence>
<evidence type="ECO:0000313" key="1">
    <source>
        <dbReference type="EMBL" id="CAH1800714.1"/>
    </source>
</evidence>
<comment type="caution">
    <text evidence="1">The sequence shown here is derived from an EMBL/GenBank/DDBJ whole genome shotgun (WGS) entry which is preliminary data.</text>
</comment>
<accession>A0A8S4Q4D8</accession>
<dbReference type="Proteomes" id="UP000749559">
    <property type="component" value="Unassembled WGS sequence"/>
</dbReference>
<keyword evidence="2" id="KW-1185">Reference proteome</keyword>
<reference evidence="1" key="1">
    <citation type="submission" date="2022-03" db="EMBL/GenBank/DDBJ databases">
        <authorList>
            <person name="Martin C."/>
        </authorList>
    </citation>
    <scope>NUCLEOTIDE SEQUENCE</scope>
</reference>
<dbReference type="EMBL" id="CAIIXF020000012">
    <property type="protein sequence ID" value="CAH1800714.1"/>
    <property type="molecule type" value="Genomic_DNA"/>
</dbReference>
<dbReference type="AlphaFoldDB" id="A0A8S4Q4D8"/>
<gene>
    <name evidence="1" type="ORF">OFUS_LOCUS24567</name>
</gene>
<proteinExistence type="predicted"/>
<sequence length="371" mass="41535">MSTENSPPREFGRQSCHVLHSTNSRNSPPDRHLFLFACIDNRKATKMTLPLRLAVLTEIQKVRNVVGGIDPHQLHLINGAKDGLMRLIEPDTRVIVIEMDFSMTPPPQLRVWGKTVKAITNILDATPRGEKFHYRVEGVSLREGREEHPGLTMYRGQSGLHVANGFGCDTDAIITYDELRFTLIPHSYEEPAEQFVEPVFTALKRAFAVADQDVGIYLQIHVDALPTYGAGKELTKADRKIVERCCIKDPVFTHFVSMRIWAGSCYNTILMSCAVAIAHVTLGLNPPGGMLASFEVERSVFRRVGDRQQLVAGCTMDWINGPSLQGHQVSLTDAFRTFLEDSQWVVQGRYMHLRGTFGPGRVPIKDLGNIQ</sequence>
<protein>
    <submittedName>
        <fullName evidence="1">Uncharacterized protein</fullName>
    </submittedName>
</protein>
<organism evidence="1 2">
    <name type="scientific">Owenia fusiformis</name>
    <name type="common">Polychaete worm</name>
    <dbReference type="NCBI Taxonomy" id="6347"/>
    <lineage>
        <taxon>Eukaryota</taxon>
        <taxon>Metazoa</taxon>
        <taxon>Spiralia</taxon>
        <taxon>Lophotrochozoa</taxon>
        <taxon>Annelida</taxon>
        <taxon>Polychaeta</taxon>
        <taxon>Sedentaria</taxon>
        <taxon>Canalipalpata</taxon>
        <taxon>Sabellida</taxon>
        <taxon>Oweniida</taxon>
        <taxon>Oweniidae</taxon>
        <taxon>Owenia</taxon>
    </lineage>
</organism>
<name>A0A8S4Q4D8_OWEFU</name>